<comment type="caution">
    <text evidence="2">The sequence shown here is derived from an EMBL/GenBank/DDBJ whole genome shotgun (WGS) entry which is preliminary data.</text>
</comment>
<keyword evidence="3" id="KW-1185">Reference proteome</keyword>
<evidence type="ECO:0000256" key="1">
    <source>
        <dbReference type="SAM" id="MobiDB-lite"/>
    </source>
</evidence>
<gene>
    <name evidence="2" type="ORF">DXG03_007607</name>
</gene>
<reference evidence="2" key="2">
    <citation type="submission" date="2021-10" db="EMBL/GenBank/DDBJ databases">
        <title>Phylogenomics reveals ancestral predisposition of the termite-cultivated fungus Termitomyces towards a domesticated lifestyle.</title>
        <authorList>
            <person name="Auxier B."/>
            <person name="Grum-Grzhimaylo A."/>
            <person name="Cardenas M.E."/>
            <person name="Lodge J.D."/>
            <person name="Laessoe T."/>
            <person name="Pedersen O."/>
            <person name="Smith M.E."/>
            <person name="Kuyper T.W."/>
            <person name="Franco-Molano E.A."/>
            <person name="Baroni T.J."/>
            <person name="Aanen D.K."/>
        </authorList>
    </citation>
    <scope>NUCLEOTIDE SEQUENCE</scope>
    <source>
        <strain evidence="2">AP01</strain>
        <tissue evidence="2">Mycelium</tissue>
    </source>
</reference>
<name>A0A9P7G538_9AGAR</name>
<sequence>SLRRSVVQRIKGPPVAVLDTTRFRAVTEDIGLHSEDKEGLNRILETLISSLQGSRRTHTDEKSVLIELHGPPRSVKRRDIDVSPPPSSKRTKTPALQVGSNLYDALNPSAKKSVREHLLRLKPLHDLASMDMRDAQYELARYKEIEKVLQSTNGKVRNPKKYSFGPLPRPKDGLEEWLKVVLRAAQTYQRMFGMTAS</sequence>
<feature type="region of interest" description="Disordered" evidence="1">
    <location>
        <begin position="69"/>
        <end position="96"/>
    </location>
</feature>
<dbReference type="EMBL" id="JABCKV010000578">
    <property type="protein sequence ID" value="KAG5640662.1"/>
    <property type="molecule type" value="Genomic_DNA"/>
</dbReference>
<protein>
    <submittedName>
        <fullName evidence="2">Uncharacterized protein</fullName>
    </submittedName>
</protein>
<dbReference type="AlphaFoldDB" id="A0A9P7G538"/>
<reference evidence="2" key="1">
    <citation type="submission" date="2020-07" db="EMBL/GenBank/DDBJ databases">
        <authorList>
            <person name="Nieuwenhuis M."/>
            <person name="Van De Peppel L.J.J."/>
        </authorList>
    </citation>
    <scope>NUCLEOTIDE SEQUENCE</scope>
    <source>
        <strain evidence="2">AP01</strain>
        <tissue evidence="2">Mycelium</tissue>
    </source>
</reference>
<accession>A0A9P7G538</accession>
<feature type="non-terminal residue" evidence="2">
    <location>
        <position position="1"/>
    </location>
</feature>
<dbReference type="Proteomes" id="UP000775547">
    <property type="component" value="Unassembled WGS sequence"/>
</dbReference>
<proteinExistence type="predicted"/>
<organism evidence="2 3">
    <name type="scientific">Asterophora parasitica</name>
    <dbReference type="NCBI Taxonomy" id="117018"/>
    <lineage>
        <taxon>Eukaryota</taxon>
        <taxon>Fungi</taxon>
        <taxon>Dikarya</taxon>
        <taxon>Basidiomycota</taxon>
        <taxon>Agaricomycotina</taxon>
        <taxon>Agaricomycetes</taxon>
        <taxon>Agaricomycetidae</taxon>
        <taxon>Agaricales</taxon>
        <taxon>Tricholomatineae</taxon>
        <taxon>Lyophyllaceae</taxon>
        <taxon>Asterophora</taxon>
    </lineage>
</organism>
<evidence type="ECO:0000313" key="2">
    <source>
        <dbReference type="EMBL" id="KAG5640662.1"/>
    </source>
</evidence>
<evidence type="ECO:0000313" key="3">
    <source>
        <dbReference type="Proteomes" id="UP000775547"/>
    </source>
</evidence>